<dbReference type="Proteomes" id="UP001497516">
    <property type="component" value="Chromosome 6"/>
</dbReference>
<sequence length="124" mass="14574">MSSMERRKLIVAISAFWNLIMICVDLGMEVMKLTVIFLVSNRLGRQPLDDYEMKHYDRQRVIYKCTKMSDTESHRKIRMNRTLFTNLCDLLAAEGGLKRTRNIEIDEMVLTFLLTISHSDKNRS</sequence>
<proteinExistence type="predicted"/>
<feature type="transmembrane region" description="Helical" evidence="1">
    <location>
        <begin position="9"/>
        <end position="28"/>
    </location>
</feature>
<gene>
    <name evidence="3" type="ORF">LTRI10_LOCUS35856</name>
</gene>
<accession>A0AAV2FCI4</accession>
<name>A0AAV2FCI4_9ROSI</name>
<dbReference type="Pfam" id="PF26138">
    <property type="entry name" value="DUF8040"/>
    <property type="match status" value="1"/>
</dbReference>
<evidence type="ECO:0000313" key="3">
    <source>
        <dbReference type="EMBL" id="CAL1395423.1"/>
    </source>
</evidence>
<keyword evidence="1" id="KW-1133">Transmembrane helix</keyword>
<reference evidence="3 4" key="1">
    <citation type="submission" date="2024-04" db="EMBL/GenBank/DDBJ databases">
        <authorList>
            <person name="Fracassetti M."/>
        </authorList>
    </citation>
    <scope>NUCLEOTIDE SEQUENCE [LARGE SCALE GENOMIC DNA]</scope>
</reference>
<dbReference type="EMBL" id="OZ034819">
    <property type="protein sequence ID" value="CAL1395423.1"/>
    <property type="molecule type" value="Genomic_DNA"/>
</dbReference>
<dbReference type="AlphaFoldDB" id="A0AAV2FCI4"/>
<evidence type="ECO:0000259" key="2">
    <source>
        <dbReference type="Pfam" id="PF26138"/>
    </source>
</evidence>
<protein>
    <recommendedName>
        <fullName evidence="2">DUF8040 domain-containing protein</fullName>
    </recommendedName>
</protein>
<feature type="domain" description="DUF8040" evidence="2">
    <location>
        <begin position="60"/>
        <end position="123"/>
    </location>
</feature>
<evidence type="ECO:0000313" key="4">
    <source>
        <dbReference type="Proteomes" id="UP001497516"/>
    </source>
</evidence>
<keyword evidence="1" id="KW-0472">Membrane</keyword>
<keyword evidence="1" id="KW-0812">Transmembrane</keyword>
<evidence type="ECO:0000256" key="1">
    <source>
        <dbReference type="SAM" id="Phobius"/>
    </source>
</evidence>
<dbReference type="InterPro" id="IPR058353">
    <property type="entry name" value="DUF8040"/>
</dbReference>
<keyword evidence="4" id="KW-1185">Reference proteome</keyword>
<organism evidence="3 4">
    <name type="scientific">Linum trigynum</name>
    <dbReference type="NCBI Taxonomy" id="586398"/>
    <lineage>
        <taxon>Eukaryota</taxon>
        <taxon>Viridiplantae</taxon>
        <taxon>Streptophyta</taxon>
        <taxon>Embryophyta</taxon>
        <taxon>Tracheophyta</taxon>
        <taxon>Spermatophyta</taxon>
        <taxon>Magnoliopsida</taxon>
        <taxon>eudicotyledons</taxon>
        <taxon>Gunneridae</taxon>
        <taxon>Pentapetalae</taxon>
        <taxon>rosids</taxon>
        <taxon>fabids</taxon>
        <taxon>Malpighiales</taxon>
        <taxon>Linaceae</taxon>
        <taxon>Linum</taxon>
    </lineage>
</organism>